<dbReference type="EMBL" id="CP147250">
    <property type="protein sequence ID" value="WYJ80657.1"/>
    <property type="molecule type" value="Genomic_DNA"/>
</dbReference>
<dbReference type="Pfam" id="PF07940">
    <property type="entry name" value="Hepar_II_III_C"/>
    <property type="match status" value="1"/>
</dbReference>
<reference evidence="3 4" key="1">
    <citation type="submission" date="2024-03" db="EMBL/GenBank/DDBJ databases">
        <title>The Genome Sequence of Enterococcus sp. DIV1094.</title>
        <authorList>
            <consortium name="The Broad Institute Genomics Platform"/>
            <consortium name="The Broad Institute Microbial Omics Core"/>
            <consortium name="The Broad Institute Genomic Center for Infectious Diseases"/>
            <person name="Earl A."/>
            <person name="Manson A."/>
            <person name="Gilmore M."/>
            <person name="Schwartman J."/>
            <person name="Shea T."/>
            <person name="Abouelleil A."/>
            <person name="Cao P."/>
            <person name="Chapman S."/>
            <person name="Cusick C."/>
            <person name="Young S."/>
            <person name="Neafsey D."/>
            <person name="Nusbaum C."/>
            <person name="Birren B."/>
        </authorList>
    </citation>
    <scope>NUCLEOTIDE SEQUENCE [LARGE SCALE GENOMIC DNA]</scope>
    <source>
        <strain evidence="3 4">DIV1094</strain>
    </source>
</reference>
<dbReference type="PANTHER" id="PTHR38045:SF1">
    <property type="entry name" value="HEPARINASE II_III-LIKE PROTEIN"/>
    <property type="match status" value="1"/>
</dbReference>
<organism evidence="3 4">
    <name type="scientific">Candidatus Enterococcus mangumiae</name>
    <dbReference type="NCBI Taxonomy" id="2230878"/>
    <lineage>
        <taxon>Bacteria</taxon>
        <taxon>Bacillati</taxon>
        <taxon>Bacillota</taxon>
        <taxon>Bacilli</taxon>
        <taxon>Lactobacillales</taxon>
        <taxon>Enterococcaceae</taxon>
        <taxon>Enterococcus</taxon>
    </lineage>
</organism>
<dbReference type="SUPFAM" id="SSF48230">
    <property type="entry name" value="Chondroitin AC/alginate lyase"/>
    <property type="match status" value="1"/>
</dbReference>
<proteinExistence type="predicted"/>
<accession>A0ABZ2SY40</accession>
<dbReference type="PANTHER" id="PTHR38045">
    <property type="entry name" value="CHROMOSOME 1, WHOLE GENOME SHOTGUN SEQUENCE"/>
    <property type="match status" value="1"/>
</dbReference>
<name>A0ABZ2SY40_9ENTE</name>
<evidence type="ECO:0000313" key="4">
    <source>
        <dbReference type="Proteomes" id="UP000664360"/>
    </source>
</evidence>
<comment type="subcellular location">
    <subcellularLocation>
        <location evidence="1">Cell envelope</location>
    </subcellularLocation>
</comment>
<keyword evidence="4" id="KW-1185">Reference proteome</keyword>
<evidence type="ECO:0000259" key="2">
    <source>
        <dbReference type="Pfam" id="PF07940"/>
    </source>
</evidence>
<sequence>MKKRFLMQLLEAKKEYLVNPTVPNLPVSGYRDFLRTGERLSFETAYFARRKQVSVLTLSLLQQKEVEVIEKLEQVLWEICNEYSWSLPAHLPIEGDHFRLDAATWIDLFAAETGQMLAEIVCLFSTELSETLTFRIRTEVAQRLFVPLIKETWSFESLENNWSAVIGGSIGMAALDLLERNAELQKEILVKVDRCIQSYLRSFGNDGACEEGISYWAYGFGYYCYFAEKYQQVYEDDRYLSDDKVKRIAAFPFYVMIDEKEGVPFSDYHPAELPSGLLSFCHERFRVEIPEIKAMNELDFDHCYRFAPLLRNLLWTKQYNGDSSKEIFHFFDDVAWGVLQSAKENLVFAAKGGRNDESHNHLDIGHFIFGTKETLFLTDLGAGEYTKDYFDEKKRYRFLVNNALGHSVPIIADAYQLSGTVSAENTSFQRTRTGGIFKTELTHIYPRQARLLQMERTLEVDRTKRQLMLKDVFVSDKENQEVVENFITIHPVEVREGTVCIVGEKEKCEMLFSRPVQLIRQTYFNHYGQEVEATLIQATYQLERAGTIQIECTITSK</sequence>
<feature type="domain" description="Heparinase II/III-like C-terminal" evidence="2">
    <location>
        <begin position="328"/>
        <end position="549"/>
    </location>
</feature>
<dbReference type="InterPro" id="IPR012480">
    <property type="entry name" value="Hepar_II_III_C"/>
</dbReference>
<gene>
    <name evidence="3" type="ORF">DOK79_002240</name>
</gene>
<evidence type="ECO:0000313" key="3">
    <source>
        <dbReference type="EMBL" id="WYJ80657.1"/>
    </source>
</evidence>
<dbReference type="RefSeq" id="WP_206856388.1">
    <property type="nucleotide sequence ID" value="NZ_CP147250.1"/>
</dbReference>
<dbReference type="Gene3D" id="1.50.10.100">
    <property type="entry name" value="Chondroitin AC/alginate lyase"/>
    <property type="match status" value="1"/>
</dbReference>
<dbReference type="Gene3D" id="2.70.98.70">
    <property type="match status" value="1"/>
</dbReference>
<dbReference type="InterPro" id="IPR008929">
    <property type="entry name" value="Chondroitin_lyas"/>
</dbReference>
<dbReference type="Proteomes" id="UP000664360">
    <property type="component" value="Chromosome"/>
</dbReference>
<evidence type="ECO:0000256" key="1">
    <source>
        <dbReference type="ARBA" id="ARBA00004196"/>
    </source>
</evidence>
<protein>
    <recommendedName>
        <fullName evidence="2">Heparinase II/III-like C-terminal domain-containing protein</fullName>
    </recommendedName>
</protein>